<reference evidence="3 4" key="1">
    <citation type="journal article" date="2019" name="Plant Biotechnol. J.">
        <title>The red bayberry genome and genetic basis of sex determination.</title>
        <authorList>
            <person name="Jia H.M."/>
            <person name="Jia H.J."/>
            <person name="Cai Q.L."/>
            <person name="Wang Y."/>
            <person name="Zhao H.B."/>
            <person name="Yang W.F."/>
            <person name="Wang G.Y."/>
            <person name="Li Y.H."/>
            <person name="Zhan D.L."/>
            <person name="Shen Y.T."/>
            <person name="Niu Q.F."/>
            <person name="Chang L."/>
            <person name="Qiu J."/>
            <person name="Zhao L."/>
            <person name="Xie H.B."/>
            <person name="Fu W.Y."/>
            <person name="Jin J."/>
            <person name="Li X.W."/>
            <person name="Jiao Y."/>
            <person name="Zhou C.C."/>
            <person name="Tu T."/>
            <person name="Chai C.Y."/>
            <person name="Gao J.L."/>
            <person name="Fan L.J."/>
            <person name="van de Weg E."/>
            <person name="Wang J.Y."/>
            <person name="Gao Z.S."/>
        </authorList>
    </citation>
    <scope>NUCLEOTIDE SEQUENCE [LARGE SCALE GENOMIC DNA]</scope>
    <source>
        <tissue evidence="3">Leaves</tissue>
    </source>
</reference>
<sequence length="459" mass="51177">MSSNVDQPQHPNIATSSDGEPVTSVPTWQDPLLIVTSTNPPYRILFTHDTHLVRSILSLDPRQDPSIVHTTQLPQDPVVASITEIFDNNDPDIDFPVCVFKVPNSLSATKPEAYCPQVVGLGPLHHNRSELATMQMYKISVARKIHRGFGRRDGFKTLIKGISLKLMPSVRACYQMYLMDNDSQVACIMAIDVGYSGKAPMEDVPGQEEEAYEYPAGMVQKSLESAALDVILNLAIPHQVKQPLQLVKGIRELPWSNLYSSFQNKAPVKEEILIPTASNLCDVGVKFSSSDRITGIVFDPVTASFKLPIVKLNNNSEVVIRNLVAYEAMYKPESEPLVFTGYIEMMSGIIQTAEDVKVLRDHQVLDIEFLKDDEVVKIFTGMSKPMRSANAPNIDKAITDVNNFYNGTTKGKARKFIKKWGSILWRNRKIVAAILLLSLMALETFCSVYGCPRIFEKTT</sequence>
<evidence type="ECO:0000313" key="3">
    <source>
        <dbReference type="EMBL" id="KAB1202277.1"/>
    </source>
</evidence>
<feature type="compositionally biased region" description="Polar residues" evidence="1">
    <location>
        <begin position="1"/>
        <end position="18"/>
    </location>
</feature>
<dbReference type="PANTHER" id="PTHR31170">
    <property type="entry name" value="BNAC04G53230D PROTEIN"/>
    <property type="match status" value="1"/>
</dbReference>
<organism evidence="3 4">
    <name type="scientific">Morella rubra</name>
    <name type="common">Chinese bayberry</name>
    <dbReference type="NCBI Taxonomy" id="262757"/>
    <lineage>
        <taxon>Eukaryota</taxon>
        <taxon>Viridiplantae</taxon>
        <taxon>Streptophyta</taxon>
        <taxon>Embryophyta</taxon>
        <taxon>Tracheophyta</taxon>
        <taxon>Spermatophyta</taxon>
        <taxon>Magnoliopsida</taxon>
        <taxon>eudicotyledons</taxon>
        <taxon>Gunneridae</taxon>
        <taxon>Pentapetalae</taxon>
        <taxon>rosids</taxon>
        <taxon>fabids</taxon>
        <taxon>Fagales</taxon>
        <taxon>Myricaceae</taxon>
        <taxon>Morella</taxon>
    </lineage>
</organism>
<dbReference type="AlphaFoldDB" id="A0A6A1UR59"/>
<name>A0A6A1UR59_9ROSI</name>
<accession>A0A6A1UR59</accession>
<keyword evidence="2" id="KW-0812">Transmembrane</keyword>
<evidence type="ECO:0000256" key="2">
    <source>
        <dbReference type="SAM" id="Phobius"/>
    </source>
</evidence>
<dbReference type="Pfam" id="PF03140">
    <property type="entry name" value="DUF247"/>
    <property type="match status" value="2"/>
</dbReference>
<dbReference type="PANTHER" id="PTHR31170:SF25">
    <property type="entry name" value="BNAA09G04570D PROTEIN"/>
    <property type="match status" value="1"/>
</dbReference>
<dbReference type="OrthoDB" id="1621957at2759"/>
<keyword evidence="2" id="KW-1133">Transmembrane helix</keyword>
<dbReference type="InterPro" id="IPR004158">
    <property type="entry name" value="DUF247_pln"/>
</dbReference>
<comment type="caution">
    <text evidence="3">The sequence shown here is derived from an EMBL/GenBank/DDBJ whole genome shotgun (WGS) entry which is preliminary data.</text>
</comment>
<dbReference type="Proteomes" id="UP000516437">
    <property type="component" value="Chromosome 8"/>
</dbReference>
<evidence type="ECO:0000313" key="4">
    <source>
        <dbReference type="Proteomes" id="UP000516437"/>
    </source>
</evidence>
<keyword evidence="2" id="KW-0472">Membrane</keyword>
<dbReference type="EMBL" id="RXIC02000026">
    <property type="protein sequence ID" value="KAB1202277.1"/>
    <property type="molecule type" value="Genomic_DNA"/>
</dbReference>
<proteinExistence type="predicted"/>
<feature type="transmembrane region" description="Helical" evidence="2">
    <location>
        <begin position="430"/>
        <end position="451"/>
    </location>
</feature>
<gene>
    <name evidence="3" type="ORF">CJ030_MR8G010111</name>
</gene>
<protein>
    <submittedName>
        <fullName evidence="3">Uncharacterized protein</fullName>
    </submittedName>
</protein>
<evidence type="ECO:0000256" key="1">
    <source>
        <dbReference type="SAM" id="MobiDB-lite"/>
    </source>
</evidence>
<feature type="region of interest" description="Disordered" evidence="1">
    <location>
        <begin position="1"/>
        <end position="24"/>
    </location>
</feature>
<keyword evidence="4" id="KW-1185">Reference proteome</keyword>